<evidence type="ECO:0000313" key="2">
    <source>
        <dbReference type="EMBL" id="AQK99306.1"/>
    </source>
</evidence>
<feature type="compositionally biased region" description="Pro residues" evidence="1">
    <location>
        <begin position="1"/>
        <end position="13"/>
    </location>
</feature>
<protein>
    <submittedName>
        <fullName evidence="2">Uncharacterized protein</fullName>
    </submittedName>
</protein>
<feature type="compositionally biased region" description="Basic and acidic residues" evidence="1">
    <location>
        <begin position="68"/>
        <end position="78"/>
    </location>
</feature>
<dbReference type="InParanoid" id="A0A1D6G830"/>
<gene>
    <name evidence="2" type="ORF">ZEAMMB73_Zm00001d012297</name>
</gene>
<dbReference type="EMBL" id="CM000784">
    <property type="protein sequence ID" value="AQK99306.1"/>
    <property type="molecule type" value="Genomic_DNA"/>
</dbReference>
<feature type="compositionally biased region" description="Low complexity" evidence="1">
    <location>
        <begin position="32"/>
        <end position="63"/>
    </location>
</feature>
<proteinExistence type="predicted"/>
<name>A0A1D6G830_MAIZE</name>
<accession>A0A1D6G830</accession>
<dbReference type="AlphaFoldDB" id="A0A1D6G830"/>
<evidence type="ECO:0000256" key="1">
    <source>
        <dbReference type="SAM" id="MobiDB-lite"/>
    </source>
</evidence>
<dbReference type="IntAct" id="A0A1D6G830">
    <property type="interactions" value="1"/>
</dbReference>
<reference evidence="2" key="1">
    <citation type="submission" date="2015-12" db="EMBL/GenBank/DDBJ databases">
        <title>Update maize B73 reference genome by single molecule sequencing technologies.</title>
        <authorList>
            <consortium name="Maize Genome Sequencing Project"/>
            <person name="Ware D."/>
        </authorList>
    </citation>
    <scope>NUCLEOTIDE SEQUENCE</scope>
    <source>
        <tissue evidence="2">Seedling</tissue>
    </source>
</reference>
<organism evidence="2">
    <name type="scientific">Zea mays</name>
    <name type="common">Maize</name>
    <dbReference type="NCBI Taxonomy" id="4577"/>
    <lineage>
        <taxon>Eukaryota</taxon>
        <taxon>Viridiplantae</taxon>
        <taxon>Streptophyta</taxon>
        <taxon>Embryophyta</taxon>
        <taxon>Tracheophyta</taxon>
        <taxon>Spermatophyta</taxon>
        <taxon>Magnoliopsida</taxon>
        <taxon>Liliopsida</taxon>
        <taxon>Poales</taxon>
        <taxon>Poaceae</taxon>
        <taxon>PACMAD clade</taxon>
        <taxon>Panicoideae</taxon>
        <taxon>Andropogonodae</taxon>
        <taxon>Andropogoneae</taxon>
        <taxon>Tripsacinae</taxon>
        <taxon>Zea</taxon>
    </lineage>
</organism>
<feature type="region of interest" description="Disordered" evidence="1">
    <location>
        <begin position="32"/>
        <end position="78"/>
    </location>
</feature>
<sequence length="78" mass="7856">MFSSPPPRVPLSPQPLSAASSSVVLGVPLHARPRPTTLAAPPPSSSMTPPLAPSSSASEPALSVMGEGKAKEEQEPSS</sequence>
<feature type="region of interest" description="Disordered" evidence="1">
    <location>
        <begin position="1"/>
        <end position="20"/>
    </location>
</feature>